<keyword evidence="3" id="KW-1185">Reference proteome</keyword>
<dbReference type="Proteomes" id="UP000615593">
    <property type="component" value="Unassembled WGS sequence"/>
</dbReference>
<evidence type="ECO:0008006" key="4">
    <source>
        <dbReference type="Google" id="ProtNLM"/>
    </source>
</evidence>
<organism evidence="2 3">
    <name type="scientific">Mesonia mobilis</name>
    <dbReference type="NCBI Taxonomy" id="369791"/>
    <lineage>
        <taxon>Bacteria</taxon>
        <taxon>Pseudomonadati</taxon>
        <taxon>Bacteroidota</taxon>
        <taxon>Flavobacteriia</taxon>
        <taxon>Flavobacteriales</taxon>
        <taxon>Flavobacteriaceae</taxon>
        <taxon>Mesonia</taxon>
    </lineage>
</organism>
<reference evidence="3" key="1">
    <citation type="journal article" date="2019" name="Int. J. Syst. Evol. Microbiol.">
        <title>The Global Catalogue of Microorganisms (GCM) 10K type strain sequencing project: providing services to taxonomists for standard genome sequencing and annotation.</title>
        <authorList>
            <consortium name="The Broad Institute Genomics Platform"/>
            <consortium name="The Broad Institute Genome Sequencing Center for Infectious Disease"/>
            <person name="Wu L."/>
            <person name="Ma J."/>
        </authorList>
    </citation>
    <scope>NUCLEOTIDE SEQUENCE [LARGE SCALE GENOMIC DNA]</scope>
    <source>
        <strain evidence="3">KCTC 12708</strain>
    </source>
</reference>
<evidence type="ECO:0000313" key="2">
    <source>
        <dbReference type="EMBL" id="GGZ58947.1"/>
    </source>
</evidence>
<keyword evidence="1" id="KW-0732">Signal</keyword>
<evidence type="ECO:0000313" key="3">
    <source>
        <dbReference type="Proteomes" id="UP000615593"/>
    </source>
</evidence>
<dbReference type="EMBL" id="BMWY01000005">
    <property type="protein sequence ID" value="GGZ58947.1"/>
    <property type="molecule type" value="Genomic_DNA"/>
</dbReference>
<name>A0ABQ3BVJ0_9FLAO</name>
<gene>
    <name evidence="2" type="ORF">GCM10008088_20670</name>
</gene>
<feature type="signal peptide" evidence="1">
    <location>
        <begin position="1"/>
        <end position="21"/>
    </location>
</feature>
<dbReference type="PROSITE" id="PS51257">
    <property type="entry name" value="PROKAR_LIPOPROTEIN"/>
    <property type="match status" value="1"/>
</dbReference>
<sequence length="339" mass="37692">MKAMIKNLSFFLLLLVTITSCDDGDIIVTTFDYDNETQLSYCSGALDMINLTNDIQIYNINNDSRESIVLNFNRNGFTGSFVNILDENGNVQIDTSQTIELSNSNRIVYRRFNADIPNDYFCQNIPPSSPQVSQEYTSVNGGTVTFTTRVIAQDDNDGIPTLANAPDGYNGPYEATDPLDPDFDTDGDGIPNFLDQDDDNDNVPTSIEISDNIEGFRDPATDLPDTDQDGILNYLDEDDDGDGVITRYEDLNALDNSNIILNPTDDLNNSGVPLYLDDSSTTELVIDQYRNVTLNRTYRTIVIANDITLNNNNSDEQITVETLVLGRFDVTITQVLEVN</sequence>
<evidence type="ECO:0000256" key="1">
    <source>
        <dbReference type="SAM" id="SignalP"/>
    </source>
</evidence>
<protein>
    <recommendedName>
        <fullName evidence="4">Calcium-binding protein</fullName>
    </recommendedName>
</protein>
<comment type="caution">
    <text evidence="2">The sequence shown here is derived from an EMBL/GenBank/DDBJ whole genome shotgun (WGS) entry which is preliminary data.</text>
</comment>
<accession>A0ABQ3BVJ0</accession>
<feature type="chain" id="PRO_5045752376" description="Calcium-binding protein" evidence="1">
    <location>
        <begin position="22"/>
        <end position="339"/>
    </location>
</feature>
<proteinExistence type="predicted"/>